<dbReference type="Pfam" id="PF02254">
    <property type="entry name" value="TrkA_N"/>
    <property type="match status" value="1"/>
</dbReference>
<feature type="domain" description="RCK N-terminal" evidence="8">
    <location>
        <begin position="416"/>
        <end position="533"/>
    </location>
</feature>
<dbReference type="Proteomes" id="UP000010824">
    <property type="component" value="Chromosome"/>
</dbReference>
<dbReference type="Pfam" id="PF02080">
    <property type="entry name" value="TrkA_C"/>
    <property type="match status" value="1"/>
</dbReference>
<dbReference type="SUPFAM" id="SSF116726">
    <property type="entry name" value="TrkA C-terminal domain-like"/>
    <property type="match status" value="1"/>
</dbReference>
<evidence type="ECO:0000256" key="6">
    <source>
        <dbReference type="ARBA" id="ARBA00023136"/>
    </source>
</evidence>
<feature type="transmembrane region" description="Helical" evidence="7">
    <location>
        <begin position="6"/>
        <end position="24"/>
    </location>
</feature>
<evidence type="ECO:0000256" key="2">
    <source>
        <dbReference type="ARBA" id="ARBA00005551"/>
    </source>
</evidence>
<dbReference type="InParanoid" id="L0HG38"/>
<dbReference type="EMBL" id="CP003167">
    <property type="protein sequence ID" value="AGB02059.1"/>
    <property type="molecule type" value="Genomic_DNA"/>
</dbReference>
<dbReference type="PROSITE" id="PS51202">
    <property type="entry name" value="RCK_C"/>
    <property type="match status" value="1"/>
</dbReference>
<feature type="transmembrane region" description="Helical" evidence="7">
    <location>
        <begin position="146"/>
        <end position="170"/>
    </location>
</feature>
<evidence type="ECO:0000259" key="8">
    <source>
        <dbReference type="PROSITE" id="PS51201"/>
    </source>
</evidence>
<comment type="similarity">
    <text evidence="2">Belongs to the monovalent cation:proton antiporter 2 (CPA2) transporter (TC 2.A.37) family.</text>
</comment>
<dbReference type="InterPro" id="IPR006037">
    <property type="entry name" value="RCK_C"/>
</dbReference>
<gene>
    <name evidence="10" type="ordered locus">Metfor_1007</name>
</gene>
<dbReference type="Gene3D" id="3.30.70.1450">
    <property type="entry name" value="Regulator of K+ conductance, C-terminal domain"/>
    <property type="match status" value="1"/>
</dbReference>
<reference evidence="11" key="1">
    <citation type="submission" date="2011-12" db="EMBL/GenBank/DDBJ databases">
        <title>Complete sequence of Methanoregula formicicum SMSP.</title>
        <authorList>
            <person name="Lucas S."/>
            <person name="Han J."/>
            <person name="Lapidus A."/>
            <person name="Cheng J.-F."/>
            <person name="Goodwin L."/>
            <person name="Pitluck S."/>
            <person name="Peters L."/>
            <person name="Ovchinnikova G."/>
            <person name="Teshima H."/>
            <person name="Detter J.C."/>
            <person name="Han C."/>
            <person name="Tapia R."/>
            <person name="Land M."/>
            <person name="Hauser L."/>
            <person name="Kyrpides N."/>
            <person name="Ivanova N."/>
            <person name="Pagani I."/>
            <person name="Imachi H."/>
            <person name="Tamaki H."/>
            <person name="Sekiguchi Y."/>
            <person name="Kamagata Y."/>
            <person name="Cadillo-Quiroz H."/>
            <person name="Zinder S."/>
            <person name="Liu W.-T."/>
            <person name="Woyke T."/>
        </authorList>
    </citation>
    <scope>NUCLEOTIDE SEQUENCE [LARGE SCALE GENOMIC DNA]</scope>
    <source>
        <strain evidence="11">DSM 22288 / NBRC 105244 / SMSP</strain>
    </source>
</reference>
<dbReference type="GO" id="GO:0008324">
    <property type="term" value="F:monoatomic cation transmembrane transporter activity"/>
    <property type="evidence" value="ECO:0007669"/>
    <property type="project" value="InterPro"/>
</dbReference>
<evidence type="ECO:0000259" key="9">
    <source>
        <dbReference type="PROSITE" id="PS51202"/>
    </source>
</evidence>
<feature type="transmembrane region" description="Helical" evidence="7">
    <location>
        <begin position="296"/>
        <end position="319"/>
    </location>
</feature>
<evidence type="ECO:0000313" key="10">
    <source>
        <dbReference type="EMBL" id="AGB02059.1"/>
    </source>
</evidence>
<sequence length="672" mass="72206">MELGLIANILIVFAVALFVGMVFNRIKVPPLVAFILTGAIVGPYGLSVIKGQDQVASLAELGIILLLFTIGLEFSFKDLWKIRAIAIVGGMLQVLLSFFFFFGLAFVLGLPVNQAILMGFLFSLSSTAIVLKILHERGEMDSPHGSIALGILIFQDLMAIPMIMAIPFLASIPLQDTTPLLSPEALVTLVIEDLAIVLVLIVLAKWVIPRVMHEIARTRNQELFLLVVILTCFGVAWMVSFTGMSLAIGALLAGLIISGSEYSHQATSIVLPFRDIFTSFFFISVGMLVDIRFLLANIWIVLFLIAVAILAKALLATAAPLSLGYPLRTAVMTGLALAQVGEFSFIIAQSGFSAGIIPSGIYQTFLIVALMTMAATPFVLGIGQPLTGWLCSKPSLARIARGTCIVDENGKSPEKTDHLVIIGYGVTGRNLARTAARSGVAYTIVELNPDLVKAARNEGESVVFGDATAGGVLSHAGVPAARIAVVAINDPIATRKIVALCHSLNPALTIIVRTRYVSEAKDLHSLGADEVIAEEFETSVEIFTLVLHKYFVPRDQIETFIHDVRADGYQMLRTRNTVETTLPDLVRHIPHITIASLTVEPGSALDGMTLGRYNLRKRTNLLILAIRRGDQTITGLSGETELHAGDIAIIYASPVDIAKGTGLFLSGSPGSR</sequence>
<evidence type="ECO:0000256" key="4">
    <source>
        <dbReference type="ARBA" id="ARBA00022692"/>
    </source>
</evidence>
<dbReference type="Pfam" id="PF00999">
    <property type="entry name" value="Na_H_Exchanger"/>
    <property type="match status" value="1"/>
</dbReference>
<evidence type="ECO:0000256" key="7">
    <source>
        <dbReference type="SAM" id="Phobius"/>
    </source>
</evidence>
<feature type="domain" description="RCK C-terminal" evidence="9">
    <location>
        <begin position="582"/>
        <end position="666"/>
    </location>
</feature>
<feature type="transmembrane region" description="Helical" evidence="7">
    <location>
        <begin position="360"/>
        <end position="383"/>
    </location>
</feature>
<name>L0HG38_METFS</name>
<evidence type="ECO:0000256" key="5">
    <source>
        <dbReference type="ARBA" id="ARBA00022989"/>
    </source>
</evidence>
<keyword evidence="11" id="KW-1185">Reference proteome</keyword>
<dbReference type="OrthoDB" id="43518at2157"/>
<feature type="transmembrane region" description="Helical" evidence="7">
    <location>
        <begin position="31"/>
        <end position="49"/>
    </location>
</feature>
<feature type="transmembrane region" description="Helical" evidence="7">
    <location>
        <begin position="325"/>
        <end position="348"/>
    </location>
</feature>
<dbReference type="STRING" id="593750.Metfor_1007"/>
<dbReference type="GO" id="GO:0015297">
    <property type="term" value="F:antiporter activity"/>
    <property type="evidence" value="ECO:0007669"/>
    <property type="project" value="InterPro"/>
</dbReference>
<keyword evidence="5 7" id="KW-1133">Transmembrane helix</keyword>
<accession>L0HG38</accession>
<dbReference type="PANTHER" id="PTHR42751">
    <property type="entry name" value="SODIUM/HYDROGEN EXCHANGER FAMILY/TRKA DOMAIN PROTEIN"/>
    <property type="match status" value="1"/>
</dbReference>
<feature type="transmembrane region" description="Helical" evidence="7">
    <location>
        <begin position="185"/>
        <end position="204"/>
    </location>
</feature>
<dbReference type="GO" id="GO:1902600">
    <property type="term" value="P:proton transmembrane transport"/>
    <property type="evidence" value="ECO:0007669"/>
    <property type="project" value="InterPro"/>
</dbReference>
<dbReference type="PANTHER" id="PTHR42751:SF3">
    <property type="entry name" value="SODIUM_GLUTAMATE SYMPORTER"/>
    <property type="match status" value="1"/>
</dbReference>
<keyword evidence="3" id="KW-0813">Transport</keyword>
<reference evidence="10 11" key="2">
    <citation type="journal article" date="2014" name="Genome Announc.">
        <title>Complete Genome Sequence of Methanoregula formicica SMSPT, a Mesophilic Hydrogenotrophic Methanogen Isolated from a Methanogenic Upflow Anaerobic Sludge Blanket Reactor.</title>
        <authorList>
            <person name="Yamamoto K."/>
            <person name="Tamaki H."/>
            <person name="Cadillo-Quiroz H."/>
            <person name="Imachi H."/>
            <person name="Kyrpides N."/>
            <person name="Woyke T."/>
            <person name="Goodwin L."/>
            <person name="Zinder S.H."/>
            <person name="Kamagata Y."/>
            <person name="Liu W.T."/>
        </authorList>
    </citation>
    <scope>NUCLEOTIDE SEQUENCE [LARGE SCALE GENOMIC DNA]</scope>
    <source>
        <strain evidence="11">DSM 22288 / NBRC 105244 / SMSP</strain>
    </source>
</reference>
<dbReference type="InterPro" id="IPR036291">
    <property type="entry name" value="NAD(P)-bd_dom_sf"/>
</dbReference>
<feature type="transmembrane region" description="Helical" evidence="7">
    <location>
        <begin position="269"/>
        <end position="289"/>
    </location>
</feature>
<dbReference type="GO" id="GO:0006813">
    <property type="term" value="P:potassium ion transport"/>
    <property type="evidence" value="ECO:0007669"/>
    <property type="project" value="InterPro"/>
</dbReference>
<keyword evidence="6 7" id="KW-0472">Membrane</keyword>
<feature type="transmembrane region" description="Helical" evidence="7">
    <location>
        <begin position="115"/>
        <end position="134"/>
    </location>
</feature>
<evidence type="ECO:0000313" key="11">
    <source>
        <dbReference type="Proteomes" id="UP000010824"/>
    </source>
</evidence>
<protein>
    <submittedName>
        <fullName evidence="10">Kef-type K+ transport system, predicted NAD-binding component</fullName>
    </submittedName>
</protein>
<dbReference type="InterPro" id="IPR003148">
    <property type="entry name" value="RCK_N"/>
</dbReference>
<evidence type="ECO:0000256" key="1">
    <source>
        <dbReference type="ARBA" id="ARBA00004141"/>
    </source>
</evidence>
<feature type="transmembrane region" description="Helical" evidence="7">
    <location>
        <begin position="55"/>
        <end position="72"/>
    </location>
</feature>
<dbReference type="InterPro" id="IPR038770">
    <property type="entry name" value="Na+/solute_symporter_sf"/>
</dbReference>
<evidence type="ECO:0000256" key="3">
    <source>
        <dbReference type="ARBA" id="ARBA00022448"/>
    </source>
</evidence>
<dbReference type="Gene3D" id="3.40.50.720">
    <property type="entry name" value="NAD(P)-binding Rossmann-like Domain"/>
    <property type="match status" value="1"/>
</dbReference>
<keyword evidence="4 7" id="KW-0812">Transmembrane</keyword>
<dbReference type="HOGENOM" id="CLU_005126_9_0_2"/>
<dbReference type="AlphaFoldDB" id="L0HG38"/>
<dbReference type="GO" id="GO:0016020">
    <property type="term" value="C:membrane"/>
    <property type="evidence" value="ECO:0007669"/>
    <property type="project" value="UniProtKB-SubCell"/>
</dbReference>
<dbReference type="eggNOG" id="arCOG01955">
    <property type="taxonomic scope" value="Archaea"/>
</dbReference>
<dbReference type="InterPro" id="IPR036721">
    <property type="entry name" value="RCK_C_sf"/>
</dbReference>
<comment type="subcellular location">
    <subcellularLocation>
        <location evidence="1">Membrane</location>
        <topology evidence="1">Multi-pass membrane protein</topology>
    </subcellularLocation>
</comment>
<dbReference type="KEGG" id="mfo:Metfor_1007"/>
<feature type="transmembrane region" description="Helical" evidence="7">
    <location>
        <begin position="224"/>
        <end position="257"/>
    </location>
</feature>
<dbReference type="InterPro" id="IPR006153">
    <property type="entry name" value="Cation/H_exchanger_TM"/>
</dbReference>
<feature type="transmembrane region" description="Helical" evidence="7">
    <location>
        <begin position="84"/>
        <end position="109"/>
    </location>
</feature>
<dbReference type="eggNOG" id="arCOG01970">
    <property type="taxonomic scope" value="Archaea"/>
</dbReference>
<dbReference type="GeneID" id="14310320"/>
<dbReference type="PROSITE" id="PS51201">
    <property type="entry name" value="RCK_N"/>
    <property type="match status" value="1"/>
</dbReference>
<dbReference type="RefSeq" id="WP_015285023.1">
    <property type="nucleotide sequence ID" value="NC_019943.1"/>
</dbReference>
<dbReference type="Gene3D" id="1.20.1530.20">
    <property type="match status" value="1"/>
</dbReference>
<proteinExistence type="inferred from homology"/>
<dbReference type="SUPFAM" id="SSF51735">
    <property type="entry name" value="NAD(P)-binding Rossmann-fold domains"/>
    <property type="match status" value="1"/>
</dbReference>
<organism evidence="10 11">
    <name type="scientific">Methanoregula formicica (strain DSM 22288 / NBRC 105244 / SMSP)</name>
    <dbReference type="NCBI Taxonomy" id="593750"/>
    <lineage>
        <taxon>Archaea</taxon>
        <taxon>Methanobacteriati</taxon>
        <taxon>Methanobacteriota</taxon>
        <taxon>Stenosarchaea group</taxon>
        <taxon>Methanomicrobia</taxon>
        <taxon>Methanomicrobiales</taxon>
        <taxon>Methanoregulaceae</taxon>
        <taxon>Methanoregula</taxon>
    </lineage>
</organism>